<name>A0A6J5N7V2_9CAUD</name>
<proteinExistence type="predicted"/>
<evidence type="ECO:0000313" key="2">
    <source>
        <dbReference type="EMBL" id="CAB4154847.1"/>
    </source>
</evidence>
<dbReference type="EMBL" id="LR796623">
    <property type="protein sequence ID" value="CAB4154847.1"/>
    <property type="molecule type" value="Genomic_DNA"/>
</dbReference>
<organism evidence="2">
    <name type="scientific">uncultured Caudovirales phage</name>
    <dbReference type="NCBI Taxonomy" id="2100421"/>
    <lineage>
        <taxon>Viruses</taxon>
        <taxon>Duplodnaviria</taxon>
        <taxon>Heunggongvirae</taxon>
        <taxon>Uroviricota</taxon>
        <taxon>Caudoviricetes</taxon>
        <taxon>Peduoviridae</taxon>
        <taxon>Maltschvirus</taxon>
        <taxon>Maltschvirus maltsch</taxon>
    </lineage>
</organism>
<feature type="compositionally biased region" description="Basic residues" evidence="1">
    <location>
        <begin position="47"/>
        <end position="58"/>
    </location>
</feature>
<feature type="region of interest" description="Disordered" evidence="1">
    <location>
        <begin position="41"/>
        <end position="65"/>
    </location>
</feature>
<accession>A0A6J5N7V2</accession>
<protein>
    <submittedName>
        <fullName evidence="2">Uncharacterized protein</fullName>
    </submittedName>
</protein>
<sequence>MSAYNRMTLDEVYQDHEAWKATIELNRALAAAREPGKLREARDKAVKTWRPRNRKTRKQSAEALRKATTYREPAIGHLDLGVTFLR</sequence>
<reference evidence="2" key="1">
    <citation type="submission" date="2020-04" db="EMBL/GenBank/DDBJ databases">
        <authorList>
            <person name="Chiriac C."/>
            <person name="Salcher M."/>
            <person name="Ghai R."/>
            <person name="Kavagutti S V."/>
        </authorList>
    </citation>
    <scope>NUCLEOTIDE SEQUENCE</scope>
</reference>
<gene>
    <name evidence="2" type="ORF">UFOVP650_40</name>
</gene>
<evidence type="ECO:0000256" key="1">
    <source>
        <dbReference type="SAM" id="MobiDB-lite"/>
    </source>
</evidence>